<dbReference type="InterPro" id="IPR001214">
    <property type="entry name" value="SET_dom"/>
</dbReference>
<dbReference type="GO" id="GO:0032259">
    <property type="term" value="P:methylation"/>
    <property type="evidence" value="ECO:0007669"/>
    <property type="project" value="UniProtKB-KW"/>
</dbReference>
<accession>A0A086JYX1</accession>
<dbReference type="VEuPathDB" id="ToxoDB:TGFOU_276120B"/>
<dbReference type="InterPro" id="IPR050869">
    <property type="entry name" value="H3K4_H4K5_MeTrfase"/>
</dbReference>
<dbReference type="AlphaFoldDB" id="A0A086JYX1"/>
<feature type="chain" id="PRO_5001808782" evidence="2">
    <location>
        <begin position="27"/>
        <end position="788"/>
    </location>
</feature>
<dbReference type="OrthoDB" id="333811at2759"/>
<dbReference type="GO" id="GO:0008168">
    <property type="term" value="F:methyltransferase activity"/>
    <property type="evidence" value="ECO:0007669"/>
    <property type="project" value="UniProtKB-KW"/>
</dbReference>
<dbReference type="Gene3D" id="2.170.270.10">
    <property type="entry name" value="SET domain"/>
    <property type="match status" value="1"/>
</dbReference>
<evidence type="ECO:0000259" key="3">
    <source>
        <dbReference type="PROSITE" id="PS50280"/>
    </source>
</evidence>
<dbReference type="Pfam" id="PF00856">
    <property type="entry name" value="SET"/>
    <property type="match status" value="1"/>
</dbReference>
<name>A0A086JYX1_TOXGO</name>
<feature type="region of interest" description="Disordered" evidence="1">
    <location>
        <begin position="710"/>
        <end position="729"/>
    </location>
</feature>
<feature type="region of interest" description="Disordered" evidence="1">
    <location>
        <begin position="380"/>
        <end position="450"/>
    </location>
</feature>
<keyword evidence="4" id="KW-0489">Methyltransferase</keyword>
<comment type="caution">
    <text evidence="4">The sequence shown here is derived from an EMBL/GenBank/DDBJ whole genome shotgun (WGS) entry which is preliminary data.</text>
</comment>
<dbReference type="InterPro" id="IPR046341">
    <property type="entry name" value="SET_dom_sf"/>
</dbReference>
<feature type="compositionally biased region" description="Basic and acidic residues" evidence="1">
    <location>
        <begin position="400"/>
        <end position="420"/>
    </location>
</feature>
<protein>
    <submittedName>
        <fullName evidence="4">Putative histone lysine methyltransferase, SET</fullName>
    </submittedName>
</protein>
<dbReference type="CDD" id="cd20071">
    <property type="entry name" value="SET_SMYD"/>
    <property type="match status" value="1"/>
</dbReference>
<feature type="region of interest" description="Disordered" evidence="1">
    <location>
        <begin position="63"/>
        <end position="102"/>
    </location>
</feature>
<keyword evidence="4" id="KW-0808">Transferase</keyword>
<feature type="compositionally biased region" description="Basic and acidic residues" evidence="1">
    <location>
        <begin position="507"/>
        <end position="517"/>
    </location>
</feature>
<feature type="compositionally biased region" description="Low complexity" evidence="1">
    <location>
        <begin position="380"/>
        <end position="389"/>
    </location>
</feature>
<feature type="domain" description="SET" evidence="3">
    <location>
        <begin position="101"/>
        <end position="340"/>
    </location>
</feature>
<keyword evidence="2" id="KW-0732">Signal</keyword>
<dbReference type="PROSITE" id="PS50280">
    <property type="entry name" value="SET"/>
    <property type="match status" value="1"/>
</dbReference>
<dbReference type="EMBL" id="AEYH02002587">
    <property type="protein sequence ID" value="KFG37339.1"/>
    <property type="molecule type" value="Genomic_DNA"/>
</dbReference>
<organism evidence="4 5">
    <name type="scientific">Toxoplasma gondii FOU</name>
    <dbReference type="NCBI Taxonomy" id="943167"/>
    <lineage>
        <taxon>Eukaryota</taxon>
        <taxon>Sar</taxon>
        <taxon>Alveolata</taxon>
        <taxon>Apicomplexa</taxon>
        <taxon>Conoidasida</taxon>
        <taxon>Coccidia</taxon>
        <taxon>Eucoccidiorida</taxon>
        <taxon>Eimeriorina</taxon>
        <taxon>Sarcocystidae</taxon>
        <taxon>Toxoplasma</taxon>
    </lineage>
</organism>
<feature type="compositionally biased region" description="Basic and acidic residues" evidence="1">
    <location>
        <begin position="713"/>
        <end position="729"/>
    </location>
</feature>
<dbReference type="SUPFAM" id="SSF82199">
    <property type="entry name" value="SET domain"/>
    <property type="match status" value="1"/>
</dbReference>
<sequence length="788" mass="86244">MFFLLCPRVCVFFSVSSASILPSTQCQEIFRASGGLFPTAVQRLLLKCLLRRIDLSAFASRSPLSPLQPGRDSADCEGTPSTVSGDGEEAQGQAPREVDRCPCEPFDSLSVSGDDSSRGDGGEPGVRCSCFRGDHGESLATVREATEKEEYIAARSFVSLFLLTLKKAVAAGASPADSDTAPSARMEQSSLARFAQRIEQEFSVEQLTNLLLKLSRNMLSILSGEARESGVGAARRDASTHVAGASAEGDWYAASPNSQTDPRAFFLDSCNSPQSGSCPCCFTDSVCAQGLYPFPINCMNHSCAYNARAVFGGRSHLPLAIRFVATRDIRENEEICISYVPRVAFSRSTERRKHLLKGYGFLCCCHLCCGCLPASRDAPRPDAAASRPPGELADASHCGGEPRENGQAKNASKLERRDTSEDATGFSEGGPKPTSGGETQRERGERGESAARRFSLSRAFDLQLANVLFCSSDACRALCFTPKADALLALEDERRLRWRGLGGTAQREKRSFQRADASDSMQSVSDMDREHKESWAKQIRLRLPVRCYQGDPGGRRLGNVVDLSRQMEPTRAVCCVCDGELTRSEHDAVRQSLRRLPRLVEQLEFADASSRDTQSRLQRFLSEYMVAVPHLHPGNLLLSTLRARLLSRFLGEPAVYVPWVLLMQEHQVEAAAAVHGEASPEVAHELQAAGRLLLFLGEGNEAEASKAWQTWQEGEKPDAGEAPDAEKRTDLHSEVLTAREKVLLQSYECLRRACGVYFALFGGSDMRTRDAEQVLSHCSRALNDLRDT</sequence>
<feature type="region of interest" description="Disordered" evidence="1">
    <location>
        <begin position="507"/>
        <end position="529"/>
    </location>
</feature>
<evidence type="ECO:0000313" key="4">
    <source>
        <dbReference type="EMBL" id="KFG37339.1"/>
    </source>
</evidence>
<proteinExistence type="predicted"/>
<feature type="compositionally biased region" description="Basic and acidic residues" evidence="1">
    <location>
        <begin position="439"/>
        <end position="450"/>
    </location>
</feature>
<evidence type="ECO:0000256" key="2">
    <source>
        <dbReference type="SAM" id="SignalP"/>
    </source>
</evidence>
<reference evidence="4 5" key="1">
    <citation type="submission" date="2014-07" db="EMBL/GenBank/DDBJ databases">
        <authorList>
            <person name="Sibley D."/>
            <person name="Venepally P."/>
            <person name="Karamycheva S."/>
            <person name="Hadjithomas M."/>
            <person name="Khan A."/>
            <person name="Brunk B."/>
            <person name="Roos D."/>
            <person name="Caler E."/>
            <person name="Lorenzi H."/>
        </authorList>
    </citation>
    <scope>NUCLEOTIDE SEQUENCE [LARGE SCALE GENOMIC DNA]</scope>
    <source>
        <strain evidence="4 5">FOU</strain>
    </source>
</reference>
<evidence type="ECO:0000313" key="5">
    <source>
        <dbReference type="Proteomes" id="UP000028838"/>
    </source>
</evidence>
<evidence type="ECO:0000256" key="1">
    <source>
        <dbReference type="SAM" id="MobiDB-lite"/>
    </source>
</evidence>
<dbReference type="Proteomes" id="UP000028838">
    <property type="component" value="Unassembled WGS sequence"/>
</dbReference>
<dbReference type="PANTHER" id="PTHR12197">
    <property type="entry name" value="HISTONE-LYSINE N-METHYLTRANSFERASE SMYD"/>
    <property type="match status" value="1"/>
</dbReference>
<gene>
    <name evidence="4" type="ORF">TGFOU_276120B</name>
</gene>
<feature type="signal peptide" evidence="2">
    <location>
        <begin position="1"/>
        <end position="26"/>
    </location>
</feature>